<feature type="compositionally biased region" description="Basic and acidic residues" evidence="1">
    <location>
        <begin position="1"/>
        <end position="17"/>
    </location>
</feature>
<feature type="region of interest" description="Disordered" evidence="1">
    <location>
        <begin position="1"/>
        <end position="58"/>
    </location>
</feature>
<dbReference type="Proteomes" id="UP000008022">
    <property type="component" value="Unassembled WGS sequence"/>
</dbReference>
<evidence type="ECO:0000313" key="3">
    <source>
        <dbReference type="Proteomes" id="UP000008022"/>
    </source>
</evidence>
<reference evidence="2" key="2">
    <citation type="submission" date="2015-06" db="UniProtKB">
        <authorList>
            <consortium name="EnsemblPlants"/>
        </authorList>
    </citation>
    <scope>IDENTIFICATION</scope>
</reference>
<sequence length="83" mass="8932">MEGSRGDKETKKEERKSIVTTTLGAGAAAPPPSAVDHPMQVRREPRRHNGRCPMSGTRVGCTWAAGYTTGWSAHRQEAQASPS</sequence>
<evidence type="ECO:0000256" key="1">
    <source>
        <dbReference type="SAM" id="MobiDB-lite"/>
    </source>
</evidence>
<dbReference type="AlphaFoldDB" id="A0A0E0R0T8"/>
<dbReference type="EnsemblPlants" id="ORUFI10G15210.1">
    <property type="protein sequence ID" value="ORUFI10G15210.1"/>
    <property type="gene ID" value="ORUFI10G15210"/>
</dbReference>
<reference evidence="3" key="1">
    <citation type="submission" date="2013-06" db="EMBL/GenBank/DDBJ databases">
        <authorList>
            <person name="Zhao Q."/>
        </authorList>
    </citation>
    <scope>NUCLEOTIDE SEQUENCE</scope>
    <source>
        <strain evidence="3">cv. W1943</strain>
    </source>
</reference>
<protein>
    <submittedName>
        <fullName evidence="2">Uncharacterized protein</fullName>
    </submittedName>
</protein>
<name>A0A0E0R0T8_ORYRU</name>
<evidence type="ECO:0000313" key="2">
    <source>
        <dbReference type="EnsemblPlants" id="ORUFI10G15210.1"/>
    </source>
</evidence>
<organism evidence="2 3">
    <name type="scientific">Oryza rufipogon</name>
    <name type="common">Brownbeard rice</name>
    <name type="synonym">Asian wild rice</name>
    <dbReference type="NCBI Taxonomy" id="4529"/>
    <lineage>
        <taxon>Eukaryota</taxon>
        <taxon>Viridiplantae</taxon>
        <taxon>Streptophyta</taxon>
        <taxon>Embryophyta</taxon>
        <taxon>Tracheophyta</taxon>
        <taxon>Spermatophyta</taxon>
        <taxon>Magnoliopsida</taxon>
        <taxon>Liliopsida</taxon>
        <taxon>Poales</taxon>
        <taxon>Poaceae</taxon>
        <taxon>BOP clade</taxon>
        <taxon>Oryzoideae</taxon>
        <taxon>Oryzeae</taxon>
        <taxon>Oryzinae</taxon>
        <taxon>Oryza</taxon>
    </lineage>
</organism>
<accession>A0A0E0R0T8</accession>
<dbReference type="Gramene" id="ORUFI10G15210.1">
    <property type="protein sequence ID" value="ORUFI10G15210.1"/>
    <property type="gene ID" value="ORUFI10G15210"/>
</dbReference>
<keyword evidence="3" id="KW-1185">Reference proteome</keyword>
<dbReference type="HOGENOM" id="CLU_2546579_0_0_1"/>
<proteinExistence type="predicted"/>